<accession>A0A1I1L7U4</accession>
<dbReference type="GO" id="GO:0051539">
    <property type="term" value="F:4 iron, 4 sulfur cluster binding"/>
    <property type="evidence" value="ECO:0007669"/>
    <property type="project" value="UniProtKB-KW"/>
</dbReference>
<dbReference type="SUPFAM" id="SSF54862">
    <property type="entry name" value="4Fe-4S ferredoxins"/>
    <property type="match status" value="1"/>
</dbReference>
<keyword evidence="4" id="KW-0408">Iron</keyword>
<dbReference type="PROSITE" id="PS00198">
    <property type="entry name" value="4FE4S_FER_1"/>
    <property type="match status" value="1"/>
</dbReference>
<dbReference type="Proteomes" id="UP000198862">
    <property type="component" value="Unassembled WGS sequence"/>
</dbReference>
<keyword evidence="2" id="KW-0479">Metal-binding</keyword>
<name>A0A1I1L7U4_9GAMM</name>
<dbReference type="PANTHER" id="PTHR43687:SF1">
    <property type="entry name" value="FERREDOXIN III"/>
    <property type="match status" value="1"/>
</dbReference>
<evidence type="ECO:0000313" key="8">
    <source>
        <dbReference type="Proteomes" id="UP000198862"/>
    </source>
</evidence>
<dbReference type="NCBIfam" id="TIGR00402">
    <property type="entry name" value="napF"/>
    <property type="match status" value="1"/>
</dbReference>
<dbReference type="InterPro" id="IPR004496">
    <property type="entry name" value="NapF"/>
</dbReference>
<dbReference type="InterPro" id="IPR017900">
    <property type="entry name" value="4Fe4S_Fe_S_CS"/>
</dbReference>
<feature type="domain" description="4Fe-4S ferredoxin-type" evidence="6">
    <location>
        <begin position="131"/>
        <end position="160"/>
    </location>
</feature>
<keyword evidence="8" id="KW-1185">Reference proteome</keyword>
<keyword evidence="3" id="KW-0677">Repeat</keyword>
<dbReference type="AlphaFoldDB" id="A0A1I1L7U4"/>
<dbReference type="EMBL" id="FOLO01000015">
    <property type="protein sequence ID" value="SFC69076.1"/>
    <property type="molecule type" value="Genomic_DNA"/>
</dbReference>
<dbReference type="Gene3D" id="3.30.70.20">
    <property type="match status" value="2"/>
</dbReference>
<dbReference type="PANTHER" id="PTHR43687">
    <property type="entry name" value="ADENYLYLSULFATE REDUCTASE, BETA SUBUNIT"/>
    <property type="match status" value="1"/>
</dbReference>
<evidence type="ECO:0000259" key="6">
    <source>
        <dbReference type="PROSITE" id="PS51379"/>
    </source>
</evidence>
<evidence type="ECO:0000256" key="4">
    <source>
        <dbReference type="ARBA" id="ARBA00023004"/>
    </source>
</evidence>
<dbReference type="STRING" id="1123010.SAMN02745724_02293"/>
<evidence type="ECO:0000256" key="2">
    <source>
        <dbReference type="ARBA" id="ARBA00022723"/>
    </source>
</evidence>
<gene>
    <name evidence="7" type="ORF">SAMN02745724_02293</name>
</gene>
<keyword evidence="1" id="KW-0004">4Fe-4S</keyword>
<dbReference type="OrthoDB" id="9808559at2"/>
<dbReference type="Pfam" id="PF12838">
    <property type="entry name" value="Fer4_7"/>
    <property type="match status" value="2"/>
</dbReference>
<dbReference type="GO" id="GO:0046872">
    <property type="term" value="F:metal ion binding"/>
    <property type="evidence" value="ECO:0007669"/>
    <property type="project" value="UniProtKB-KW"/>
</dbReference>
<dbReference type="InterPro" id="IPR017896">
    <property type="entry name" value="4Fe4S_Fe-S-bd"/>
</dbReference>
<dbReference type="RefSeq" id="WP_091983781.1">
    <property type="nucleotide sequence ID" value="NZ_FOLO01000015.1"/>
</dbReference>
<feature type="domain" description="4Fe-4S ferredoxin-type" evidence="6">
    <location>
        <begin position="57"/>
        <end position="88"/>
    </location>
</feature>
<evidence type="ECO:0000256" key="1">
    <source>
        <dbReference type="ARBA" id="ARBA00022485"/>
    </source>
</evidence>
<evidence type="ECO:0000256" key="3">
    <source>
        <dbReference type="ARBA" id="ARBA00022737"/>
    </source>
</evidence>
<dbReference type="CDD" id="cd10564">
    <property type="entry name" value="NapF_like"/>
    <property type="match status" value="1"/>
</dbReference>
<dbReference type="InterPro" id="IPR050572">
    <property type="entry name" value="Fe-S_Ferredoxin"/>
</dbReference>
<evidence type="ECO:0000313" key="7">
    <source>
        <dbReference type="EMBL" id="SFC69076.1"/>
    </source>
</evidence>
<evidence type="ECO:0000256" key="5">
    <source>
        <dbReference type="ARBA" id="ARBA00023014"/>
    </source>
</evidence>
<reference evidence="7 8" key="1">
    <citation type="submission" date="2016-10" db="EMBL/GenBank/DDBJ databases">
        <authorList>
            <person name="de Groot N.N."/>
        </authorList>
    </citation>
    <scope>NUCLEOTIDE SEQUENCE [LARGE SCALE GENOMIC DNA]</scope>
    <source>
        <strain evidence="7 8">DSM 6059</strain>
    </source>
</reference>
<sequence length="160" mass="17326">MAIDHSRRSFFRAKPKADIPLRPPYSGLEDTFLNTCTQCNGCIDACETRIIKKGAGGYPEVDFSIDECTFCNLCVEACKPQALNKTQNAAFNNKITIAGNCLAVNNVYCMSCKDACEVEAIKFDLFKSSIPTPEISLADCTSCGACISTCPQSSIKISPI</sequence>
<proteinExistence type="predicted"/>
<dbReference type="PROSITE" id="PS51379">
    <property type="entry name" value="4FE4S_FER_2"/>
    <property type="match status" value="2"/>
</dbReference>
<keyword evidence="5" id="KW-0411">Iron-sulfur</keyword>
<protein>
    <submittedName>
        <fullName evidence="7">Ferredoxin-type protein NapF</fullName>
    </submittedName>
</protein>
<organism evidence="7 8">
    <name type="scientific">Pseudoalteromonas denitrificans DSM 6059</name>
    <dbReference type="NCBI Taxonomy" id="1123010"/>
    <lineage>
        <taxon>Bacteria</taxon>
        <taxon>Pseudomonadati</taxon>
        <taxon>Pseudomonadota</taxon>
        <taxon>Gammaproteobacteria</taxon>
        <taxon>Alteromonadales</taxon>
        <taxon>Pseudoalteromonadaceae</taxon>
        <taxon>Pseudoalteromonas</taxon>
    </lineage>
</organism>